<evidence type="ECO:0000313" key="3">
    <source>
        <dbReference type="Proteomes" id="UP000228976"/>
    </source>
</evidence>
<evidence type="ECO:0000256" key="1">
    <source>
        <dbReference type="SAM" id="Phobius"/>
    </source>
</evidence>
<dbReference type="EMBL" id="MWWU01000002">
    <property type="protein sequence ID" value="OZG56083.1"/>
    <property type="molecule type" value="Genomic_DNA"/>
</dbReference>
<keyword evidence="1" id="KW-0812">Transmembrane</keyword>
<keyword evidence="3" id="KW-1185">Reference proteome</keyword>
<name>A0A261FAU2_9BIFI</name>
<sequence length="508" mass="56258">MYELRFFTRGGGEPVTSSPEPVVQEAVQQAAQEVEYPSVQQAAERVVSPHRRRGLIVALSILVVIVVVVSLIISLMAFHVVANPLQKPRLVSPKISAPRYQDGSDSKIPLHITGRAVSGRVISQHMYVSPKAASVRLEPGQYTVTVEASPLLSSGDVYRIPQPLKINTASGSNFVGESKPMKQDLKFEVKPASEVTASDLQAMAKFAKKSATPVKKLDFLNEKIRRQKVATAFNQVLDMLDTGSSDKYYASMYSLLDIDQDGTPEMLTWFGVTGDKEFASDGPVGCGDQHDNFSGNRVWKYNRIDNRAECLAGEQIPKPFNADYPMLMYGFSPSKKIIRISDEPNETWISIQDDHLDAVNKSYDQIEEEGSGHYTYGWLNSDDREDWPSKNVSSKVTERGLLATFAMSVPQELSVQGISDYDRYALDISNFVMNGGQILVGTIKVMTAQQVQEYQHQYVIDHRLDANLDPMSTDPQSSPCKTNSDHCGNLASQFDDGTLIPVFITEGL</sequence>
<keyword evidence="1" id="KW-0472">Membrane</keyword>
<accession>A0A261FAU2</accession>
<organism evidence="2 3">
    <name type="scientific">Aeriscardovia aeriphila</name>
    <dbReference type="NCBI Taxonomy" id="218139"/>
    <lineage>
        <taxon>Bacteria</taxon>
        <taxon>Bacillati</taxon>
        <taxon>Actinomycetota</taxon>
        <taxon>Actinomycetes</taxon>
        <taxon>Bifidobacteriales</taxon>
        <taxon>Bifidobacteriaceae</taxon>
        <taxon>Aeriscardovia</taxon>
    </lineage>
</organism>
<gene>
    <name evidence="2" type="ORF">AEAE_0571</name>
</gene>
<proteinExistence type="predicted"/>
<dbReference type="Proteomes" id="UP000228976">
    <property type="component" value="Unassembled WGS sequence"/>
</dbReference>
<dbReference type="AlphaFoldDB" id="A0A261FAU2"/>
<keyword evidence="1" id="KW-1133">Transmembrane helix</keyword>
<evidence type="ECO:0000313" key="2">
    <source>
        <dbReference type="EMBL" id="OZG56083.1"/>
    </source>
</evidence>
<protein>
    <submittedName>
        <fullName evidence="2">Uncharacterized protein</fullName>
    </submittedName>
</protein>
<reference evidence="2 3" key="1">
    <citation type="journal article" date="2017" name="BMC Genomics">
        <title>Comparative genomic and phylogenomic analyses of the Bifidobacteriaceae family.</title>
        <authorList>
            <person name="Lugli G.A."/>
            <person name="Milani C."/>
            <person name="Turroni F."/>
            <person name="Duranti S."/>
            <person name="Mancabelli L."/>
            <person name="Mangifesta M."/>
            <person name="Ferrario C."/>
            <person name="Modesto M."/>
            <person name="Mattarelli P."/>
            <person name="Jiri K."/>
            <person name="van Sinderen D."/>
            <person name="Ventura M."/>
        </authorList>
    </citation>
    <scope>NUCLEOTIDE SEQUENCE [LARGE SCALE GENOMIC DNA]</scope>
    <source>
        <strain evidence="2 3">LMG 21773</strain>
    </source>
</reference>
<dbReference type="RefSeq" id="WP_169711585.1">
    <property type="nucleotide sequence ID" value="NZ_MWWU01000002.1"/>
</dbReference>
<comment type="caution">
    <text evidence="2">The sequence shown here is derived from an EMBL/GenBank/DDBJ whole genome shotgun (WGS) entry which is preliminary data.</text>
</comment>
<feature type="transmembrane region" description="Helical" evidence="1">
    <location>
        <begin position="55"/>
        <end position="82"/>
    </location>
</feature>